<protein>
    <submittedName>
        <fullName evidence="8">Eukaryotic membrane protein family-domain-containing protein</fullName>
    </submittedName>
</protein>
<reference evidence="9" key="1">
    <citation type="journal article" date="2018" name="Nat. Microbiol.">
        <title>Leveraging single-cell genomics to expand the fungal tree of life.</title>
        <authorList>
            <person name="Ahrendt S.R."/>
            <person name="Quandt C.A."/>
            <person name="Ciobanu D."/>
            <person name="Clum A."/>
            <person name="Salamov A."/>
            <person name="Andreopoulos B."/>
            <person name="Cheng J.F."/>
            <person name="Woyke T."/>
            <person name="Pelin A."/>
            <person name="Henrissat B."/>
            <person name="Reynolds N.K."/>
            <person name="Benny G.L."/>
            <person name="Smith M.E."/>
            <person name="James T.Y."/>
            <person name="Grigoriev I.V."/>
        </authorList>
    </citation>
    <scope>NUCLEOTIDE SEQUENCE [LARGE SCALE GENOMIC DNA]</scope>
    <source>
        <strain evidence="9">RSA 1356</strain>
    </source>
</reference>
<comment type="subcellular location">
    <subcellularLocation>
        <location evidence="1">Membrane</location>
        <topology evidence="1">Multi-pass membrane protein</topology>
    </subcellularLocation>
</comment>
<keyword evidence="3 7" id="KW-0812">Transmembrane</keyword>
<dbReference type="GO" id="GO:0005789">
    <property type="term" value="C:endoplasmic reticulum membrane"/>
    <property type="evidence" value="ECO:0007669"/>
    <property type="project" value="TreeGrafter"/>
</dbReference>
<keyword evidence="5 7" id="KW-0472">Membrane</keyword>
<dbReference type="InterPro" id="IPR008010">
    <property type="entry name" value="Tatp1"/>
</dbReference>
<dbReference type="Proteomes" id="UP000271241">
    <property type="component" value="Unassembled WGS sequence"/>
</dbReference>
<dbReference type="EMBL" id="KZ993087">
    <property type="protein sequence ID" value="RKP05578.1"/>
    <property type="molecule type" value="Genomic_DNA"/>
</dbReference>
<name>A0A4P9XIQ2_9FUNG</name>
<keyword evidence="4 7" id="KW-1133">Transmembrane helix</keyword>
<gene>
    <name evidence="8" type="ORF">THASP1DRAFT_32581</name>
</gene>
<feature type="compositionally biased region" description="Basic residues" evidence="6">
    <location>
        <begin position="60"/>
        <end position="71"/>
    </location>
</feature>
<dbReference type="AlphaFoldDB" id="A0A4P9XIQ2"/>
<feature type="compositionally biased region" description="Polar residues" evidence="6">
    <location>
        <begin position="89"/>
        <end position="117"/>
    </location>
</feature>
<evidence type="ECO:0000256" key="6">
    <source>
        <dbReference type="SAM" id="MobiDB-lite"/>
    </source>
</evidence>
<feature type="compositionally biased region" description="Low complexity" evidence="6">
    <location>
        <begin position="49"/>
        <end position="58"/>
    </location>
</feature>
<comment type="similarity">
    <text evidence="2">Belongs to the TAPT1 family.</text>
</comment>
<feature type="transmembrane region" description="Helical" evidence="7">
    <location>
        <begin position="437"/>
        <end position="464"/>
    </location>
</feature>
<feature type="transmembrane region" description="Helical" evidence="7">
    <location>
        <begin position="579"/>
        <end position="605"/>
    </location>
</feature>
<evidence type="ECO:0000256" key="2">
    <source>
        <dbReference type="ARBA" id="ARBA00008803"/>
    </source>
</evidence>
<feature type="transmembrane region" description="Helical" evidence="7">
    <location>
        <begin position="337"/>
        <end position="356"/>
    </location>
</feature>
<sequence>MKPPKQHLSGGKQRRRELDRPSRAAASDLSLSADGLSSAESPSYLSLQSFSASELENSSSRRRRRQKRQLRPHSPVTPPRPSFLARLSGSGQASAMTPLSTPSCPSTNRTDSGTPADSQRAARHDRSRSVDESSRTRNEGRGHRRRSSLRSIAGAHNNHLDASNFSTLWDFLKEELAADEKDTMAELKRERVSNFIHVPQEIEKLFLFGYVICLDTFLHAFTILPLRAMLALRSLISQATGGVRRLKSAQRVDLIKALLVVICCVGLQMVDASRLYHGVRGQSLLKLYVIYNMLEIFDKLFCSFGQDILDSFFSKIGSNTGGSTGGRVPHLHPLTHFVLAAVYLFIHTMVLFYQLVTLNVAINSYQNALLTLLISNQFVEIKSNVFKRFEKENLFQLTCADIVERFQLSVMLIIIAIRNLTELSGTGMSSSLPTFFFSLFPTGSIIFYNALTPVLVVFGCEMLVDWLKHAFITKFNHIRPSVYERYAEVLSRDLVVGPGTEPNQSNPGTRRRFIDHSPMVARRLGFASLPLGCLVIRNAIQIIRILSLWDAPETRSDTTALFQTMVFSQGDWITKCSVALTWAVMAVVVYICLVFLKLVVSVNLFRTASARYAAMQQREADADDQRHAATESKRFDADYHNQVKHDLRDRQDNVLSGQRSSITLETIDRFTLFKSRIP</sequence>
<organism evidence="8 9">
    <name type="scientific">Thamnocephalis sphaerospora</name>
    <dbReference type="NCBI Taxonomy" id="78915"/>
    <lineage>
        <taxon>Eukaryota</taxon>
        <taxon>Fungi</taxon>
        <taxon>Fungi incertae sedis</taxon>
        <taxon>Zoopagomycota</taxon>
        <taxon>Zoopagomycotina</taxon>
        <taxon>Zoopagomycetes</taxon>
        <taxon>Zoopagales</taxon>
        <taxon>Sigmoideomycetaceae</taxon>
        <taxon>Thamnocephalis</taxon>
    </lineage>
</organism>
<feature type="compositionally biased region" description="Basic and acidic residues" evidence="6">
    <location>
        <begin position="120"/>
        <end position="141"/>
    </location>
</feature>
<evidence type="ECO:0000313" key="9">
    <source>
        <dbReference type="Proteomes" id="UP000271241"/>
    </source>
</evidence>
<feature type="region of interest" description="Disordered" evidence="6">
    <location>
        <begin position="1"/>
        <end position="149"/>
    </location>
</feature>
<keyword evidence="9" id="KW-1185">Reference proteome</keyword>
<evidence type="ECO:0000256" key="3">
    <source>
        <dbReference type="ARBA" id="ARBA00022692"/>
    </source>
</evidence>
<proteinExistence type="inferred from homology"/>
<accession>A0A4P9XIQ2</accession>
<dbReference type="PANTHER" id="PTHR13317:SF4">
    <property type="entry name" value="TRANSMEMBRANE ANTERIOR POSTERIOR TRANSFORMATION PROTEIN 1 HOMOLOG"/>
    <property type="match status" value="1"/>
</dbReference>
<dbReference type="Pfam" id="PF05346">
    <property type="entry name" value="DUF747"/>
    <property type="match status" value="1"/>
</dbReference>
<evidence type="ECO:0000256" key="1">
    <source>
        <dbReference type="ARBA" id="ARBA00004141"/>
    </source>
</evidence>
<dbReference type="STRING" id="78915.A0A4P9XIQ2"/>
<evidence type="ECO:0000313" key="8">
    <source>
        <dbReference type="EMBL" id="RKP05578.1"/>
    </source>
</evidence>
<dbReference type="OrthoDB" id="29023at2759"/>
<evidence type="ECO:0000256" key="5">
    <source>
        <dbReference type="ARBA" id="ARBA00023136"/>
    </source>
</evidence>
<evidence type="ECO:0000256" key="4">
    <source>
        <dbReference type="ARBA" id="ARBA00022989"/>
    </source>
</evidence>
<feature type="compositionally biased region" description="Low complexity" evidence="6">
    <location>
        <begin position="24"/>
        <end position="39"/>
    </location>
</feature>
<dbReference type="PANTHER" id="PTHR13317">
    <property type="entry name" value="TRANSMEMBRANE ANTERIOR POSTERIOR TRANSFORMATION PROTEIN 1 HOMOLOG"/>
    <property type="match status" value="1"/>
</dbReference>
<evidence type="ECO:0000256" key="7">
    <source>
        <dbReference type="SAM" id="Phobius"/>
    </source>
</evidence>